<dbReference type="AlphaFoldDB" id="A0AA38INH3"/>
<organism evidence="1 2">
    <name type="scientific">Zophobas morio</name>
    <dbReference type="NCBI Taxonomy" id="2755281"/>
    <lineage>
        <taxon>Eukaryota</taxon>
        <taxon>Metazoa</taxon>
        <taxon>Ecdysozoa</taxon>
        <taxon>Arthropoda</taxon>
        <taxon>Hexapoda</taxon>
        <taxon>Insecta</taxon>
        <taxon>Pterygota</taxon>
        <taxon>Neoptera</taxon>
        <taxon>Endopterygota</taxon>
        <taxon>Coleoptera</taxon>
        <taxon>Polyphaga</taxon>
        <taxon>Cucujiformia</taxon>
        <taxon>Tenebrionidae</taxon>
        <taxon>Zophobas</taxon>
    </lineage>
</organism>
<dbReference type="Gene3D" id="2.60.120.650">
    <property type="entry name" value="Cupin"/>
    <property type="match status" value="1"/>
</dbReference>
<reference evidence="1" key="1">
    <citation type="journal article" date="2023" name="G3 (Bethesda)">
        <title>Whole genome assemblies of Zophobas morio and Tenebrio molitor.</title>
        <authorList>
            <person name="Kaur S."/>
            <person name="Stinson S.A."/>
            <person name="diCenzo G.C."/>
        </authorList>
    </citation>
    <scope>NUCLEOTIDE SEQUENCE</scope>
    <source>
        <strain evidence="1">QUZm001</strain>
    </source>
</reference>
<dbReference type="Proteomes" id="UP001168821">
    <property type="component" value="Unassembled WGS sequence"/>
</dbReference>
<name>A0AA38INH3_9CUCU</name>
<evidence type="ECO:0000313" key="1">
    <source>
        <dbReference type="EMBL" id="KAJ3658516.1"/>
    </source>
</evidence>
<accession>A0AA38INH3</accession>
<dbReference type="SUPFAM" id="SSF57903">
    <property type="entry name" value="FYVE/PHD zinc finger"/>
    <property type="match status" value="1"/>
</dbReference>
<dbReference type="EMBL" id="JALNTZ010000003">
    <property type="protein sequence ID" value="KAJ3658516.1"/>
    <property type="molecule type" value="Genomic_DNA"/>
</dbReference>
<sequence length="157" mass="17348">MSNNNYFCTCCAVAIESHKAVNCLICGKTYKIECVNISTAEARKIHAKSGLTWSCKDCLNMGNDLLSLKRAIVNLQSEIIKLKTAVATPPAPNTITPILVQEEKIIQEINEREKRKGNLIIYGAKEDGNAKSNDDQLKSDATQIPKILETLEVNENL</sequence>
<gene>
    <name evidence="1" type="ORF">Zmor_010251</name>
</gene>
<comment type="caution">
    <text evidence="1">The sequence shown here is derived from an EMBL/GenBank/DDBJ whole genome shotgun (WGS) entry which is preliminary data.</text>
</comment>
<dbReference type="InterPro" id="IPR011011">
    <property type="entry name" value="Znf_FYVE_PHD"/>
</dbReference>
<keyword evidence="2" id="KW-1185">Reference proteome</keyword>
<evidence type="ECO:0000313" key="2">
    <source>
        <dbReference type="Proteomes" id="UP001168821"/>
    </source>
</evidence>
<evidence type="ECO:0008006" key="3">
    <source>
        <dbReference type="Google" id="ProtNLM"/>
    </source>
</evidence>
<proteinExistence type="predicted"/>
<protein>
    <recommendedName>
        <fullName evidence="3">Zinc finger PHD-type domain-containing protein</fullName>
    </recommendedName>
</protein>